<keyword evidence="3" id="KW-1185">Reference proteome</keyword>
<feature type="region of interest" description="Disordered" evidence="1">
    <location>
        <begin position="794"/>
        <end position="819"/>
    </location>
</feature>
<dbReference type="InterPro" id="IPR011990">
    <property type="entry name" value="TPR-like_helical_dom_sf"/>
</dbReference>
<sequence length="851" mass="92007">MLDEVATSTGGALLDVLAKRLRTEEGASSGVEVFRSSANSPEVLFEVARVLTRSRDGVPADLKVDPGMAAARRAVTTARSLDDAKQQVVQLLEPITPELRLALAERAIAEGDDQSARADLDRALSAGAAGAVSAETRERLAEVGQRLGDLPEACRQLVAAAEAWTNVSRGDRALKVAEAAVALDAENAEARAWVASSLIDLNSAAAGGDADSPKRAQDAQLHLRRALEVLESAEALLRATPAENSTWLLVWVLQLRGWLLDRLADLSGELVVEQRWQAMQAVQEALALQPASANGWQGVANVSYSLGLWSMAELSAREAARLEPTSRAALAQHVRALINRGDHIEALKLLGDAASSFEWSMKAHVLLRQNDAEGAVRVFSEHPPEADAPWARLSHCSALMLTGRTREALTEAREFDSWLRPRSRQSLNRDVAARTSLLIGDDRRAETLAERVRAQGLHSADLELAVLAATRGDLSVASLLVADFCGDFTSKDEVQSWENVDRPLFEAALEARGAHLPDLALALDRVARLRDVLDARRDPLYELEQVAAAAPQTADTAAVLELGPLTVALARQDRGAVQQWLAAQEDNQQSLVRKSLEEWILKRRALENAAEIVAAAAAGQITEAIDGLRHLLLDWPLSADDFLRTASPQGIPAQLLDALASLTDDPEVGSTASFVSQWLGGGPGRRDYESATHEGVEVLLPASWFVQYSDPVAEHPLFLRHLHEMRLLGGDSLPPVRVVADLEMEPNRYQVLVRDRAIEEGAIPIGQRFLPREALDLVPEVGHAPISEARFPDRLGTVAVTDSDPDPDPDSDSDSDSARTSLVDLLSKSVLEVLVGRIERVSTRAFPAEPA</sequence>
<dbReference type="RefSeq" id="WP_254179802.1">
    <property type="nucleotide sequence ID" value="NZ_JANARS010000001.1"/>
</dbReference>
<dbReference type="EMBL" id="JANARS010000001">
    <property type="protein sequence ID" value="MCP3420573.1"/>
    <property type="molecule type" value="Genomic_DNA"/>
</dbReference>
<dbReference type="SUPFAM" id="SSF48452">
    <property type="entry name" value="TPR-like"/>
    <property type="match status" value="1"/>
</dbReference>
<name>A0ABT1KS53_9ACTN</name>
<comment type="caution">
    <text evidence="2">The sequence shown here is derived from an EMBL/GenBank/DDBJ whole genome shotgun (WGS) entry which is preliminary data.</text>
</comment>
<evidence type="ECO:0000313" key="3">
    <source>
        <dbReference type="Proteomes" id="UP001204524"/>
    </source>
</evidence>
<accession>A0ABT1KS53</accession>
<evidence type="ECO:0008006" key="4">
    <source>
        <dbReference type="Google" id="ProtNLM"/>
    </source>
</evidence>
<gene>
    <name evidence="2" type="ORF">NCI01_02065</name>
</gene>
<reference evidence="2 3" key="1">
    <citation type="submission" date="2022-06" db="EMBL/GenBank/DDBJ databases">
        <authorList>
            <person name="So Y."/>
        </authorList>
    </citation>
    <scope>NUCLEOTIDE SEQUENCE [LARGE SCALE GENOMIC DNA]</scope>
    <source>
        <strain evidence="2 3">STR3</strain>
    </source>
</reference>
<dbReference type="Proteomes" id="UP001204524">
    <property type="component" value="Unassembled WGS sequence"/>
</dbReference>
<protein>
    <recommendedName>
        <fullName evidence="4">Tetratricopeptide repeat protein</fullName>
    </recommendedName>
</protein>
<evidence type="ECO:0000256" key="1">
    <source>
        <dbReference type="SAM" id="MobiDB-lite"/>
    </source>
</evidence>
<feature type="compositionally biased region" description="Acidic residues" evidence="1">
    <location>
        <begin position="803"/>
        <end position="815"/>
    </location>
</feature>
<dbReference type="Gene3D" id="1.25.40.10">
    <property type="entry name" value="Tetratricopeptide repeat domain"/>
    <property type="match status" value="2"/>
</dbReference>
<organism evidence="2 3">
    <name type="scientific">Nocardioides pinisoli</name>
    <dbReference type="NCBI Taxonomy" id="2950279"/>
    <lineage>
        <taxon>Bacteria</taxon>
        <taxon>Bacillati</taxon>
        <taxon>Actinomycetota</taxon>
        <taxon>Actinomycetes</taxon>
        <taxon>Propionibacteriales</taxon>
        <taxon>Nocardioidaceae</taxon>
        <taxon>Nocardioides</taxon>
    </lineage>
</organism>
<proteinExistence type="predicted"/>
<evidence type="ECO:0000313" key="2">
    <source>
        <dbReference type="EMBL" id="MCP3420573.1"/>
    </source>
</evidence>